<gene>
    <name evidence="1" type="ORF">UFOVP847_24</name>
</gene>
<proteinExistence type="predicted"/>
<evidence type="ECO:0000313" key="1">
    <source>
        <dbReference type="EMBL" id="CAB4166350.1"/>
    </source>
</evidence>
<protein>
    <submittedName>
        <fullName evidence="1">Uncharacterized protein</fullName>
    </submittedName>
</protein>
<dbReference type="EMBL" id="LR796789">
    <property type="protein sequence ID" value="CAB4166350.1"/>
    <property type="molecule type" value="Genomic_DNA"/>
</dbReference>
<name>A0A6J5P343_9CAUD</name>
<sequence length="242" mass="25196">MEGYRSLESGDLRILEDGDSRVTEGFLDGYADISGAATISVTANLKAAGASPLASTGSELSAGLGKFVGRLNVSAAGSMAVTGQTRARGLLDVQAAGSLSPLGLKILHGSTALSGSGSFASTAGFKFIGAFDKSASGSLVTAPRYICQGFLGPFSDSSQRITESGDDRITENGDNRVTGEIQQNLGVSSIVVQPTYTVFSSVLYAKLQGNWKASQVYANVNGQWISPEKVYQHINGGWKRIN</sequence>
<reference evidence="1" key="1">
    <citation type="submission" date="2020-04" db="EMBL/GenBank/DDBJ databases">
        <authorList>
            <person name="Chiriac C."/>
            <person name="Salcher M."/>
            <person name="Ghai R."/>
            <person name="Kavagutti S V."/>
        </authorList>
    </citation>
    <scope>NUCLEOTIDE SEQUENCE</scope>
</reference>
<organism evidence="1">
    <name type="scientific">uncultured Caudovirales phage</name>
    <dbReference type="NCBI Taxonomy" id="2100421"/>
    <lineage>
        <taxon>Viruses</taxon>
        <taxon>Duplodnaviria</taxon>
        <taxon>Heunggongvirae</taxon>
        <taxon>Uroviricota</taxon>
        <taxon>Caudoviricetes</taxon>
        <taxon>Peduoviridae</taxon>
        <taxon>Maltschvirus</taxon>
        <taxon>Maltschvirus maltsch</taxon>
    </lineage>
</organism>
<accession>A0A6J5P343</accession>